<dbReference type="EMBL" id="MGGZ01000021">
    <property type="protein sequence ID" value="OGM56926.1"/>
    <property type="molecule type" value="Genomic_DNA"/>
</dbReference>
<proteinExistence type="predicted"/>
<dbReference type="Proteomes" id="UP000178313">
    <property type="component" value="Unassembled WGS sequence"/>
</dbReference>
<gene>
    <name evidence="1" type="ORF">A3E46_01160</name>
</gene>
<protein>
    <submittedName>
        <fullName evidence="1">Uncharacterized protein</fullName>
    </submittedName>
</protein>
<reference evidence="1 2" key="1">
    <citation type="journal article" date="2016" name="Nat. Commun.">
        <title>Thousands of microbial genomes shed light on interconnected biogeochemical processes in an aquifer system.</title>
        <authorList>
            <person name="Anantharaman K."/>
            <person name="Brown C.T."/>
            <person name="Hug L.A."/>
            <person name="Sharon I."/>
            <person name="Castelle C.J."/>
            <person name="Probst A.J."/>
            <person name="Thomas B.C."/>
            <person name="Singh A."/>
            <person name="Wilkins M.J."/>
            <person name="Karaoz U."/>
            <person name="Brodie E.L."/>
            <person name="Williams K.H."/>
            <person name="Hubbard S.S."/>
            <person name="Banfield J.F."/>
        </authorList>
    </citation>
    <scope>NUCLEOTIDE SEQUENCE [LARGE SCALE GENOMIC DNA]</scope>
</reference>
<dbReference type="STRING" id="1802513.A3E46_01160"/>
<dbReference type="AlphaFoldDB" id="A0A1F8AYX6"/>
<evidence type="ECO:0000313" key="2">
    <source>
        <dbReference type="Proteomes" id="UP000178313"/>
    </source>
</evidence>
<name>A0A1F8AYX6_9BACT</name>
<organism evidence="1 2">
    <name type="scientific">Candidatus Woesebacteria bacterium RIFCSPHIGHO2_12_FULL_46_16</name>
    <dbReference type="NCBI Taxonomy" id="1802513"/>
    <lineage>
        <taxon>Bacteria</taxon>
        <taxon>Candidatus Woeseibacteriota</taxon>
    </lineage>
</organism>
<comment type="caution">
    <text evidence="1">The sequence shown here is derived from an EMBL/GenBank/DDBJ whole genome shotgun (WGS) entry which is preliminary data.</text>
</comment>
<sequence length="382" mass="42233">MSKTSVLLVRLPGEATLAENSELFGLMKEATGVEVKLAKGANLEQERTRYWLLCERIESIAQNLAGLQGQLEELGEEYLRALALMAEAFASYSPSLRLGATYYAADQVQEHVGGFAEVAQKLGLAGLPDVKKRIRFLRKAASEGGVVVELQNPYRLGAVKESGKWGEKFVKLPVSDQITSVGNGSLVDQTRELVALAVESKKKGLSGHLNFSNTRNDLIPQVLREFVYGANGNDPVQIDIVYSDGSEARPFPLFCLRPLAEEAKARIVTLPEVKVGLLSARHPELDSLVAFYWFRNQEISETRAMAQTDEIAYEKSVQLLRRLKKEGGYRISLYQTGFPPAVVGFYRALVDELAADPDSRPWIEVTPCFFLGGEYVQGAPWC</sequence>
<accession>A0A1F8AYX6</accession>
<evidence type="ECO:0000313" key="1">
    <source>
        <dbReference type="EMBL" id="OGM56926.1"/>
    </source>
</evidence>